<dbReference type="Proteomes" id="UP000295662">
    <property type="component" value="Unassembled WGS sequence"/>
</dbReference>
<comment type="caution">
    <text evidence="1">The sequence shown here is derived from an EMBL/GenBank/DDBJ whole genome shotgun (WGS) entry which is preliminary data.</text>
</comment>
<dbReference type="OrthoDB" id="9805535at2"/>
<dbReference type="Gene3D" id="3.40.50.300">
    <property type="entry name" value="P-loop containing nucleotide triphosphate hydrolases"/>
    <property type="match status" value="1"/>
</dbReference>
<evidence type="ECO:0000313" key="2">
    <source>
        <dbReference type="Proteomes" id="UP000295662"/>
    </source>
</evidence>
<dbReference type="InterPro" id="IPR027417">
    <property type="entry name" value="P-loop_NTPase"/>
</dbReference>
<dbReference type="PANTHER" id="PTHR34301">
    <property type="entry name" value="DNA-BINDING PROTEIN-RELATED"/>
    <property type="match status" value="1"/>
</dbReference>
<reference evidence="1 2" key="1">
    <citation type="submission" date="2019-03" db="EMBL/GenBank/DDBJ databases">
        <title>Genomic Encyclopedia of Archaeal and Bacterial Type Strains, Phase II (KMG-II): from individual species to whole genera.</title>
        <authorList>
            <person name="Goeker M."/>
        </authorList>
    </citation>
    <scope>NUCLEOTIDE SEQUENCE [LARGE SCALE GENOMIC DNA]</scope>
    <source>
        <strain evidence="1 2">ATCC 25309</strain>
    </source>
</reference>
<dbReference type="PANTHER" id="PTHR34301:SF8">
    <property type="entry name" value="ATPASE DOMAIN-CONTAINING PROTEIN"/>
    <property type="match status" value="1"/>
</dbReference>
<organism evidence="1 2">
    <name type="scientific">Prosthecobacter fusiformis</name>
    <dbReference type="NCBI Taxonomy" id="48464"/>
    <lineage>
        <taxon>Bacteria</taxon>
        <taxon>Pseudomonadati</taxon>
        <taxon>Verrucomicrobiota</taxon>
        <taxon>Verrucomicrobiia</taxon>
        <taxon>Verrucomicrobiales</taxon>
        <taxon>Verrucomicrobiaceae</taxon>
        <taxon>Prosthecobacter</taxon>
    </lineage>
</organism>
<sequence>MSQPAKLKIGSPATGDHYFPRTAIRKRLIRALNRDHMAFLGPRRTGKTSILRDLERYPPANTSALYLDLQGLRSAPAWLTLMLKETKKLLQTPPDKLAWLKEAGKGTASVLKRIEQISVTGIKLTPGQPAVDLWEPIADEFLTLLRENELPIVFMLDEFPWFLGHVASNHSPAEVDATLNWFRKARQELADGPTRFLVTGSIGLTGLLRRLGLSPAANDFDSIDIEPLTDKEALQFLEERAEGEGIVLSAAARRRILARLGVGWPLLLATFLSEVQEHAADKGPTVKDIDQLYEDRMVRGNRNKYCQEMFTRLTKLDMFSSSERRLAEEILRDLCRSPRAFGNEDFDTIHARLVPDAAHRSLLATELDYVLETLRHDGYLVRQRDGLHTFASHILRDFWRHHTA</sequence>
<dbReference type="RefSeq" id="WP_133797289.1">
    <property type="nucleotide sequence ID" value="NZ_SOCA01000012.1"/>
</dbReference>
<keyword evidence="2" id="KW-1185">Reference proteome</keyword>
<gene>
    <name evidence="1" type="ORF">EI77_04309</name>
</gene>
<evidence type="ECO:0000313" key="1">
    <source>
        <dbReference type="EMBL" id="TDU64125.1"/>
    </source>
</evidence>
<accession>A0A4R7RKH8</accession>
<proteinExistence type="predicted"/>
<dbReference type="AlphaFoldDB" id="A0A4R7RKH8"/>
<dbReference type="EMBL" id="SOCA01000012">
    <property type="protein sequence ID" value="TDU64125.1"/>
    <property type="molecule type" value="Genomic_DNA"/>
</dbReference>
<name>A0A4R7RKH8_9BACT</name>
<protein>
    <submittedName>
        <fullName evidence="1">AAA+ ATPase superfamily predicted ATPase</fullName>
    </submittedName>
</protein>
<dbReference type="SUPFAM" id="SSF52540">
    <property type="entry name" value="P-loop containing nucleoside triphosphate hydrolases"/>
    <property type="match status" value="1"/>
</dbReference>